<keyword evidence="2" id="KW-0433">Leucine-rich repeat</keyword>
<evidence type="ECO:0000256" key="1">
    <source>
        <dbReference type="ARBA" id="ARBA00008894"/>
    </source>
</evidence>
<dbReference type="Gene3D" id="3.80.10.10">
    <property type="entry name" value="Ribonuclease Inhibitor"/>
    <property type="match status" value="2"/>
</dbReference>
<dbReference type="GO" id="GO:0043531">
    <property type="term" value="F:ADP binding"/>
    <property type="evidence" value="ECO:0007669"/>
    <property type="project" value="InterPro"/>
</dbReference>
<keyword evidence="7" id="KW-0175">Coiled coil</keyword>
<dbReference type="InterPro" id="IPR032675">
    <property type="entry name" value="LRR_dom_sf"/>
</dbReference>
<dbReference type="GO" id="GO:0005524">
    <property type="term" value="F:ATP binding"/>
    <property type="evidence" value="ECO:0007669"/>
    <property type="project" value="UniProtKB-KW"/>
</dbReference>
<dbReference type="Pfam" id="PF00931">
    <property type="entry name" value="NB-ARC"/>
    <property type="match status" value="1"/>
</dbReference>
<organism evidence="9">
    <name type="scientific">Cicer arietinum</name>
    <name type="common">Chickpea</name>
    <name type="synonym">Garbanzo</name>
    <dbReference type="NCBI Taxonomy" id="3827"/>
    <lineage>
        <taxon>Eukaryota</taxon>
        <taxon>Viridiplantae</taxon>
        <taxon>Streptophyta</taxon>
        <taxon>Embryophyta</taxon>
        <taxon>Tracheophyta</taxon>
        <taxon>Spermatophyta</taxon>
        <taxon>Magnoliopsida</taxon>
        <taxon>eudicotyledons</taxon>
        <taxon>Gunneridae</taxon>
        <taxon>Pentapetalae</taxon>
        <taxon>rosids</taxon>
        <taxon>fabids</taxon>
        <taxon>Fabales</taxon>
        <taxon>Fabaceae</taxon>
        <taxon>Papilionoideae</taxon>
        <taxon>50 kb inversion clade</taxon>
        <taxon>NPAAA clade</taxon>
        <taxon>Hologalegina</taxon>
        <taxon>IRL clade</taxon>
        <taxon>Cicereae</taxon>
        <taxon>Cicer</taxon>
    </lineage>
</organism>
<name>V5UP80_CICAR</name>
<feature type="coiled-coil region" evidence="7">
    <location>
        <begin position="1490"/>
        <end position="1524"/>
    </location>
</feature>
<protein>
    <submittedName>
        <fullName evidence="9">CC-NBS-LRR disease resistance protein</fullName>
    </submittedName>
</protein>
<keyword evidence="4" id="KW-0547">Nucleotide-binding</keyword>
<evidence type="ECO:0000256" key="3">
    <source>
        <dbReference type="ARBA" id="ARBA00022737"/>
    </source>
</evidence>
<accession>V5UP80</accession>
<dbReference type="Gene3D" id="1.10.10.10">
    <property type="entry name" value="Winged helix-like DNA-binding domain superfamily/Winged helix DNA-binding domain"/>
    <property type="match status" value="1"/>
</dbReference>
<dbReference type="FunFam" id="3.40.50.300:FF:001091">
    <property type="entry name" value="Probable disease resistance protein At1g61300"/>
    <property type="match status" value="1"/>
</dbReference>
<dbReference type="InterPro" id="IPR036388">
    <property type="entry name" value="WH-like_DNA-bd_sf"/>
</dbReference>
<evidence type="ECO:0000313" key="9">
    <source>
        <dbReference type="EMBL" id="AHB79190.1"/>
    </source>
</evidence>
<keyword evidence="5" id="KW-0611">Plant defense</keyword>
<dbReference type="SUPFAM" id="SSF52058">
    <property type="entry name" value="L domain-like"/>
    <property type="match status" value="1"/>
</dbReference>
<keyword evidence="6" id="KW-0067">ATP-binding</keyword>
<evidence type="ECO:0000256" key="6">
    <source>
        <dbReference type="ARBA" id="ARBA00022840"/>
    </source>
</evidence>
<dbReference type="SUPFAM" id="SSF52047">
    <property type="entry name" value="RNI-like"/>
    <property type="match status" value="1"/>
</dbReference>
<proteinExistence type="inferred from homology"/>
<dbReference type="GO" id="GO:0006952">
    <property type="term" value="P:defense response"/>
    <property type="evidence" value="ECO:0007669"/>
    <property type="project" value="UniProtKB-KW"/>
</dbReference>
<comment type="similarity">
    <text evidence="1">Belongs to the disease resistance NB-LRR family.</text>
</comment>
<dbReference type="InterPro" id="IPR027417">
    <property type="entry name" value="P-loop_NTPase"/>
</dbReference>
<feature type="domain" description="AAA+ ATPase" evidence="8">
    <location>
        <begin position="164"/>
        <end position="318"/>
    </location>
</feature>
<dbReference type="InterPro" id="IPR042197">
    <property type="entry name" value="Apaf_helical"/>
</dbReference>
<evidence type="ECO:0000259" key="8">
    <source>
        <dbReference type="SMART" id="SM00382"/>
    </source>
</evidence>
<dbReference type="SUPFAM" id="SSF52540">
    <property type="entry name" value="P-loop containing nucleoside triphosphate hydrolases"/>
    <property type="match status" value="1"/>
</dbReference>
<dbReference type="Gene3D" id="3.40.50.300">
    <property type="entry name" value="P-loop containing nucleotide triphosphate hydrolases"/>
    <property type="match status" value="1"/>
</dbReference>
<evidence type="ECO:0000256" key="2">
    <source>
        <dbReference type="ARBA" id="ARBA00022614"/>
    </source>
</evidence>
<dbReference type="InterPro" id="IPR050905">
    <property type="entry name" value="Plant_NBS-LRR"/>
</dbReference>
<dbReference type="PANTHER" id="PTHR33463">
    <property type="entry name" value="NB-ARC DOMAIN-CONTAINING PROTEIN-RELATED"/>
    <property type="match status" value="1"/>
</dbReference>
<dbReference type="InterPro" id="IPR002182">
    <property type="entry name" value="NB-ARC"/>
</dbReference>
<dbReference type="EMBL" id="KF560325">
    <property type="protein sequence ID" value="AHB79190.1"/>
    <property type="molecule type" value="Genomic_DNA"/>
</dbReference>
<reference evidence="9" key="1">
    <citation type="submission" date="2013-08" db="EMBL/GenBank/DDBJ databases">
        <title>Genome wide identification of nucleotide-binding site (NBS)- leucine-rich repeat (LRR) gene family in Cicer arietinum (Chickpea).</title>
        <authorList>
            <person name="Sharma R."/>
            <person name="Suresh C.G."/>
        </authorList>
    </citation>
    <scope>NUCLEOTIDE SEQUENCE</scope>
</reference>
<dbReference type="SMART" id="SM00382">
    <property type="entry name" value="AAA"/>
    <property type="match status" value="1"/>
</dbReference>
<dbReference type="PANTHER" id="PTHR33463:SF105">
    <property type="entry name" value="AND NB-ARC DOMAIN DISEASE RESISTANCE PROTEIN, PUTATIVE-RELATED"/>
    <property type="match status" value="1"/>
</dbReference>
<keyword evidence="3" id="KW-0677">Repeat</keyword>
<evidence type="ECO:0000256" key="4">
    <source>
        <dbReference type="ARBA" id="ARBA00022741"/>
    </source>
</evidence>
<sequence>MTSVLSDCLRVIAEKFLDLTIGEARYLCCFNTIVEEHEREKGKLRAKRKGVMENVNVAKNRAEEIVNDVTVWIQNADNIINDNNEMKRTCFSGWCINCMWQYQRGKELAVKTLEIAELKELNFESVGRAGKLPGVEYHSSQDFIEFESRTSQHKQLLEALKNEENYMVGLHGMGGTGKTTLVQKVGNEVKRSNFFDEVIFTTVSHAPDIRKIQDNIATPLGLKLEEGDQLQRAKKLWSRLTNGERILVILDDVWEELKFEDIGIPSCNNHNACRVLITSRMMSVCNSMSCQSTIDLELLSEEDAKILFEKHTGLRDESPKNLKKLAQQIANECKRSPVAITAIAKSLKHQPPELWKVAYKSLKEFKQIRNVDEDLKIYKCFQVSYENLKDEKAKKLFMLCSLFPEDYEIRVEDLTIFGKGLGIFGDVDSYEAARIEMLTAKRKLLDACLLLKGQEGCVKMHDLVRDAAHWIGNYEIQVIMGSKVHATAKKDKEGFVEMPQAFFEETKDLEVLAISKAENIRGKPSLALPRSIETLKNIRTLCLRGFNLGDISILQKLEILETLELSDCSIIRLPKGMVKLEKLRLLALTCCAIEKNHFEVIGRLSQLEELYVMRSPDRFRWKFDKEVVATIFDRDNIIPTLQRYHIQIGHDSGLYHSVDDSISRALSIEYFDPNSNATIKDLVERAEILHLKRIQGNYTTVTPQLVEAIGGEMNDLINLKLEFCSKIECLIDTNNFSSSIGSIFSKLVKIEIRGMDNLKELCHGPPPSDIFGNLQEMSIYLCHQLHGRLFEGNLNLGRITVFQVEYCRMLTSMFTPSTAASLVLLEELVIEGCKELRNLISYEEEENKQEQIVQHDDNDQKIYGSIFPKLRTFDLRMCDQLEYIITRKDCLGPLSPSDCLSRQSLILRHVREMTLKNCLKIKLLFNLSVARSMLLEELRIKECHSMTSIVTDVGNDESHVTCGSVFPRLKFLSVQDCSQMQYMLGQDHEEHNNDIEIHIYLPELEQLTFSRVPKLISTCSINYNATYPSLKEFCLEECPEFTINSISDFIFHLGARQLADTSTEDIGKMEKHFQTLEKLCIENSDIKGIFSLEELPIIGQQMSSASVLRSLPQLTYLEINNCEALQRIVEEDDENQSQTNPYSRVVSFPKLVAVVIKCCHSLKSLISVTTFREFPKLELMIIKEASQLDDMFRSEQGDGIPEQKLRLPKLKYLVLMQLPNLVDLSQQMELQNVTYSIIQYCPKLSFDSTTTLENFKNILEDSNIDHEVHRELFEIFDTIMEEAENENPMSETIPQSPIVDEVQDVEVQSAPQRELPCSQSTKETVEQSLLECPKTENATTTIWLTNSEPSNPSLGPLLIPLQKESSQISPTSETNVTCSISLPMQRMSSSLLEDIFSKKAKVDHFSNDTENSSSSLILKDELCVYLNMSLEDIIDNNVYNNVERIVNSLAKETTDAFQRNILKDFTNRLKIFKEGVPKAMSTLQSSSEFMSNYENLNMELKAKLNEGQEKIENLETKLSETLAKECTIDMKIKKLINQKNEIVAQKNFLASQLDMYTKVVSKDYENWKGLGEELNSCSDRWLESKEDLAHANASWKILKEILLL</sequence>
<dbReference type="InterPro" id="IPR003593">
    <property type="entry name" value="AAA+_ATPase"/>
</dbReference>
<evidence type="ECO:0000256" key="7">
    <source>
        <dbReference type="SAM" id="Coils"/>
    </source>
</evidence>
<dbReference type="PRINTS" id="PR00364">
    <property type="entry name" value="DISEASERSIST"/>
</dbReference>
<evidence type="ECO:0000256" key="5">
    <source>
        <dbReference type="ARBA" id="ARBA00022821"/>
    </source>
</evidence>
<dbReference type="Gene3D" id="1.10.8.430">
    <property type="entry name" value="Helical domain of apoptotic protease-activating factors"/>
    <property type="match status" value="1"/>
</dbReference>